<protein>
    <submittedName>
        <fullName evidence="6">M20 family metallopeptidase</fullName>
    </submittedName>
</protein>
<dbReference type="InterPro" id="IPR001261">
    <property type="entry name" value="ArgE/DapE_CS"/>
</dbReference>
<gene>
    <name evidence="6" type="ORF">GCM10009747_25940</name>
</gene>
<dbReference type="PANTHER" id="PTHR43808">
    <property type="entry name" value="ACETYLORNITHINE DEACETYLASE"/>
    <property type="match status" value="1"/>
</dbReference>
<comment type="cofactor">
    <cofactor evidence="1">
        <name>Zn(2+)</name>
        <dbReference type="ChEBI" id="CHEBI:29105"/>
    </cofactor>
</comment>
<dbReference type="InterPro" id="IPR036264">
    <property type="entry name" value="Bact_exopeptidase_dim_dom"/>
</dbReference>
<dbReference type="InterPro" id="IPR011650">
    <property type="entry name" value="Peptidase_M20_dimer"/>
</dbReference>
<dbReference type="RefSeq" id="WP_232498749.1">
    <property type="nucleotide sequence ID" value="NZ_BAAANH010000005.1"/>
</dbReference>
<dbReference type="InterPro" id="IPR050072">
    <property type="entry name" value="Peptidase_M20A"/>
</dbReference>
<sequence length="424" mass="44046">MRLDLRRAEHVDSPSWPAAPSWSPSLLRAAAQAATAQYRADLAELVSIDSGSTDADGVNRVADWCAARLAGDGFSVSRLRTEPVGGTSYGDVVVARRHGNGTERVLLFAHMDTVFPTGEAARRPYRESGGRAYGPGVSDDKGGLLAGIAAARALDACGLRGYGELVIALTPDEEVGSPASRSHLAALARESDFALSLECARENGDLVSARKGIADIRVEITGRAAHSGIEPERGANAAAEAAHLVLDLLELNGSRPDVTVNVGTVAAGTRPNIVPDFAELSLEVRAARLDDLEAVFADIDERAAKVKVPGTTIRTTRHDVCPPLESAATARLAAAASSIADRLGFEVRASATGGASDANFVAACGVPTLDGLGPIGGDDHSAAEWLDLESVPSRVALLAALIADLADPATALRWDLVRGSDDDE</sequence>
<keyword evidence="4" id="KW-0862">Zinc</keyword>
<evidence type="ECO:0000256" key="3">
    <source>
        <dbReference type="ARBA" id="ARBA00022801"/>
    </source>
</evidence>
<dbReference type="EMBL" id="BAAANH010000005">
    <property type="protein sequence ID" value="GAA1764813.1"/>
    <property type="molecule type" value="Genomic_DNA"/>
</dbReference>
<dbReference type="InterPro" id="IPR002933">
    <property type="entry name" value="Peptidase_M20"/>
</dbReference>
<dbReference type="Gene3D" id="3.30.70.360">
    <property type="match status" value="1"/>
</dbReference>
<dbReference type="PROSITE" id="PS00758">
    <property type="entry name" value="ARGE_DAPE_CPG2_1"/>
    <property type="match status" value="1"/>
</dbReference>
<evidence type="ECO:0000256" key="1">
    <source>
        <dbReference type="ARBA" id="ARBA00001947"/>
    </source>
</evidence>
<dbReference type="Gene3D" id="3.40.630.10">
    <property type="entry name" value="Zn peptidases"/>
    <property type="match status" value="1"/>
</dbReference>
<proteinExistence type="predicted"/>
<evidence type="ECO:0000256" key="4">
    <source>
        <dbReference type="ARBA" id="ARBA00022833"/>
    </source>
</evidence>
<feature type="domain" description="Peptidase M20 dimerisation" evidence="5">
    <location>
        <begin position="209"/>
        <end position="309"/>
    </location>
</feature>
<dbReference type="InterPro" id="IPR017150">
    <property type="entry name" value="Pept_M20_glutamate_carboxypep"/>
</dbReference>
<reference evidence="6 7" key="1">
    <citation type="journal article" date="2019" name="Int. J. Syst. Evol. Microbiol.">
        <title>The Global Catalogue of Microorganisms (GCM) 10K type strain sequencing project: providing services to taxonomists for standard genome sequencing and annotation.</title>
        <authorList>
            <consortium name="The Broad Institute Genomics Platform"/>
            <consortium name="The Broad Institute Genome Sequencing Center for Infectious Disease"/>
            <person name="Wu L."/>
            <person name="Ma J."/>
        </authorList>
    </citation>
    <scope>NUCLEOTIDE SEQUENCE [LARGE SCALE GENOMIC DNA]</scope>
    <source>
        <strain evidence="6 7">JCM 14319</strain>
    </source>
</reference>
<dbReference type="SUPFAM" id="SSF55031">
    <property type="entry name" value="Bacterial exopeptidase dimerisation domain"/>
    <property type="match status" value="1"/>
</dbReference>
<comment type="caution">
    <text evidence="6">The sequence shown here is derived from an EMBL/GenBank/DDBJ whole genome shotgun (WGS) entry which is preliminary data.</text>
</comment>
<dbReference type="SUPFAM" id="SSF53187">
    <property type="entry name" value="Zn-dependent exopeptidases"/>
    <property type="match status" value="1"/>
</dbReference>
<evidence type="ECO:0000313" key="7">
    <source>
        <dbReference type="Proteomes" id="UP001500506"/>
    </source>
</evidence>
<dbReference type="Pfam" id="PF07687">
    <property type="entry name" value="M20_dimer"/>
    <property type="match status" value="1"/>
</dbReference>
<dbReference type="Pfam" id="PF01546">
    <property type="entry name" value="Peptidase_M20"/>
    <property type="match status" value="1"/>
</dbReference>
<keyword evidence="7" id="KW-1185">Reference proteome</keyword>
<organism evidence="6 7">
    <name type="scientific">Agromyces humatus</name>
    <dbReference type="NCBI Taxonomy" id="279573"/>
    <lineage>
        <taxon>Bacteria</taxon>
        <taxon>Bacillati</taxon>
        <taxon>Actinomycetota</taxon>
        <taxon>Actinomycetes</taxon>
        <taxon>Micrococcales</taxon>
        <taxon>Microbacteriaceae</taxon>
        <taxon>Agromyces</taxon>
    </lineage>
</organism>
<keyword evidence="2" id="KW-0479">Metal-binding</keyword>
<evidence type="ECO:0000256" key="2">
    <source>
        <dbReference type="ARBA" id="ARBA00022723"/>
    </source>
</evidence>
<accession>A0ABN2KT55</accession>
<dbReference type="PIRSF" id="PIRSF037238">
    <property type="entry name" value="Carboxypeptidase_G2"/>
    <property type="match status" value="1"/>
</dbReference>
<name>A0ABN2KT55_9MICO</name>
<evidence type="ECO:0000259" key="5">
    <source>
        <dbReference type="Pfam" id="PF07687"/>
    </source>
</evidence>
<dbReference type="PANTHER" id="PTHR43808:SF9">
    <property type="entry name" value="BLL0789 PROTEIN"/>
    <property type="match status" value="1"/>
</dbReference>
<keyword evidence="3" id="KW-0378">Hydrolase</keyword>
<dbReference type="CDD" id="cd03885">
    <property type="entry name" value="M20_CPDG2"/>
    <property type="match status" value="1"/>
</dbReference>
<dbReference type="Proteomes" id="UP001500506">
    <property type="component" value="Unassembled WGS sequence"/>
</dbReference>
<evidence type="ECO:0000313" key="6">
    <source>
        <dbReference type="EMBL" id="GAA1764813.1"/>
    </source>
</evidence>